<feature type="non-terminal residue" evidence="1">
    <location>
        <position position="1"/>
    </location>
</feature>
<evidence type="ECO:0000313" key="1">
    <source>
        <dbReference type="EMBL" id="CAF4432720.1"/>
    </source>
</evidence>
<comment type="caution">
    <text evidence="1">The sequence shown here is derived from an EMBL/GenBank/DDBJ whole genome shotgun (WGS) entry which is preliminary data.</text>
</comment>
<protein>
    <submittedName>
        <fullName evidence="1">Uncharacterized protein</fullName>
    </submittedName>
</protein>
<dbReference type="AlphaFoldDB" id="A0A820RBQ3"/>
<gene>
    <name evidence="1" type="ORF">KXQ929_LOCUS52881</name>
</gene>
<dbReference type="Proteomes" id="UP000663868">
    <property type="component" value="Unassembled WGS sequence"/>
</dbReference>
<sequence>NHLSNQLIKQQQQKIIPAPSQNEPSSSSSSFKIDFHLEEICIIIGNNSSQILYIQLKNLVSYLSQTNIKILFHLILNNFRIIDLYPKSHYQYIISKENFSNDLIILDLSLFTNQKKSSNKDQQHSFIKGHLEKLNIIFLYKHLQIILSIINSF</sequence>
<dbReference type="EMBL" id="CAJOBB010028865">
    <property type="protein sequence ID" value="CAF4432720.1"/>
    <property type="molecule type" value="Genomic_DNA"/>
</dbReference>
<evidence type="ECO:0000313" key="2">
    <source>
        <dbReference type="Proteomes" id="UP000663868"/>
    </source>
</evidence>
<proteinExistence type="predicted"/>
<reference evidence="1" key="1">
    <citation type="submission" date="2021-02" db="EMBL/GenBank/DDBJ databases">
        <authorList>
            <person name="Nowell W R."/>
        </authorList>
    </citation>
    <scope>NUCLEOTIDE SEQUENCE</scope>
</reference>
<feature type="non-terminal residue" evidence="1">
    <location>
        <position position="153"/>
    </location>
</feature>
<accession>A0A820RBQ3</accession>
<organism evidence="1 2">
    <name type="scientific">Adineta steineri</name>
    <dbReference type="NCBI Taxonomy" id="433720"/>
    <lineage>
        <taxon>Eukaryota</taxon>
        <taxon>Metazoa</taxon>
        <taxon>Spiralia</taxon>
        <taxon>Gnathifera</taxon>
        <taxon>Rotifera</taxon>
        <taxon>Eurotatoria</taxon>
        <taxon>Bdelloidea</taxon>
        <taxon>Adinetida</taxon>
        <taxon>Adinetidae</taxon>
        <taxon>Adineta</taxon>
    </lineage>
</organism>
<name>A0A820RBQ3_9BILA</name>